<evidence type="ECO:0000259" key="6">
    <source>
        <dbReference type="PROSITE" id="PS50885"/>
    </source>
</evidence>
<evidence type="ECO:0000256" key="1">
    <source>
        <dbReference type="ARBA" id="ARBA00022481"/>
    </source>
</evidence>
<dbReference type="Gene3D" id="1.10.287.950">
    <property type="entry name" value="Methyl-accepting chemotaxis protein"/>
    <property type="match status" value="1"/>
</dbReference>
<dbReference type="RefSeq" id="WP_322468178.1">
    <property type="nucleotide sequence ID" value="NZ_JAXOJX010000086.1"/>
</dbReference>
<sequence>MWNSKQGGLSRLLFSRLSITARLHLGFGVALVLLLAVGALSWLQTSLLSERTRVLVEEDARRESLANDMQIAVQDMVIALANLCLTAEPSAIKELQGAFDATVERYQQAKAALTKLPMRGDNRGWEEALSSLNDFEQGALPPFSLVARMAGDADLQLLQYFYSTQVSIPQKNWMLSLSELRKAMADSMAAAARQSREDAQRSQWLTAAIVAVAVAGGVLSALLIARSISRPMRHAVEVAMTVAKGDLSADVGSEQRDEIGELLRSLGRMQEALRTLVGDIRRSADSIQLACGEVAAGNADLSQRTEQAAGNLQQTASAMDELTGAVRQNAESAASANDLALSASEAARRGGEVVQQVVAGMADMAASSQRIADIIGVIDGIAFQTNLLALNAAVEAARAGEQGRGFAVVAGEVRGLAQRSAAAAREIKSLIADSVRRADSGTRLAQDAGTTMQDIMASVQRVTQVLDGIKTASAEQSEGIAQVNGAVVRLDGMTQQNAALVEQGAAAAQSLRQQAQRLHGLVGVFHLGG</sequence>
<evidence type="ECO:0000256" key="2">
    <source>
        <dbReference type="ARBA" id="ARBA00029447"/>
    </source>
</evidence>
<feature type="domain" description="HAMP" evidence="6">
    <location>
        <begin position="226"/>
        <end position="278"/>
    </location>
</feature>
<dbReference type="InterPro" id="IPR051310">
    <property type="entry name" value="MCP_chemotaxis"/>
</dbReference>
<keyword evidence="4" id="KW-0472">Membrane</keyword>
<evidence type="ECO:0000313" key="7">
    <source>
        <dbReference type="EMBL" id="MDZ5460861.1"/>
    </source>
</evidence>
<protein>
    <submittedName>
        <fullName evidence="7">Methyl-accepting chemotaxis protein</fullName>
    </submittedName>
</protein>
<accession>A0ABU5IPQ5</accession>
<dbReference type="InterPro" id="IPR004089">
    <property type="entry name" value="MCPsignal_dom"/>
</dbReference>
<feature type="domain" description="Methyl-accepting transducer" evidence="5">
    <location>
        <begin position="283"/>
        <end position="512"/>
    </location>
</feature>
<dbReference type="CDD" id="cd06225">
    <property type="entry name" value="HAMP"/>
    <property type="match status" value="1"/>
</dbReference>
<evidence type="ECO:0000256" key="3">
    <source>
        <dbReference type="PROSITE-ProRule" id="PRU00284"/>
    </source>
</evidence>
<dbReference type="PANTHER" id="PTHR43531:SF14">
    <property type="entry name" value="METHYL-ACCEPTING CHEMOTAXIS PROTEIN I-RELATED"/>
    <property type="match status" value="1"/>
</dbReference>
<dbReference type="EMBL" id="JAXOJX010000086">
    <property type="protein sequence ID" value="MDZ5460861.1"/>
    <property type="molecule type" value="Genomic_DNA"/>
</dbReference>
<reference evidence="7 8" key="1">
    <citation type="submission" date="2023-11" db="EMBL/GenBank/DDBJ databases">
        <title>Draft genome of Azohydromonas lata strain H1 (DSM1123), a polyhydroxyalkanoate producer.</title>
        <authorList>
            <person name="Traversa D."/>
            <person name="D'Addabbo P."/>
            <person name="Pazzani C."/>
            <person name="Manzari C."/>
            <person name="Chiara M."/>
            <person name="Scrascia M."/>
        </authorList>
    </citation>
    <scope>NUCLEOTIDE SEQUENCE [LARGE SCALE GENOMIC DNA]</scope>
    <source>
        <strain evidence="7 8">H1</strain>
    </source>
</reference>
<dbReference type="InterPro" id="IPR004090">
    <property type="entry name" value="Chemotax_Me-accpt_rcpt"/>
</dbReference>
<dbReference type="PROSITE" id="PS50111">
    <property type="entry name" value="CHEMOTAXIS_TRANSDUC_2"/>
    <property type="match status" value="1"/>
</dbReference>
<evidence type="ECO:0000259" key="5">
    <source>
        <dbReference type="PROSITE" id="PS50111"/>
    </source>
</evidence>
<comment type="caution">
    <text evidence="7">The sequence shown here is derived from an EMBL/GenBank/DDBJ whole genome shotgun (WGS) entry which is preliminary data.</text>
</comment>
<keyword evidence="4" id="KW-1133">Transmembrane helix</keyword>
<keyword evidence="8" id="KW-1185">Reference proteome</keyword>
<evidence type="ECO:0000313" key="8">
    <source>
        <dbReference type="Proteomes" id="UP001293718"/>
    </source>
</evidence>
<feature type="transmembrane region" description="Helical" evidence="4">
    <location>
        <begin position="204"/>
        <end position="225"/>
    </location>
</feature>
<dbReference type="PROSITE" id="PS50885">
    <property type="entry name" value="HAMP"/>
    <property type="match status" value="1"/>
</dbReference>
<evidence type="ECO:0000256" key="4">
    <source>
        <dbReference type="SAM" id="Phobius"/>
    </source>
</evidence>
<name>A0ABU5IPQ5_9BURK</name>
<dbReference type="PRINTS" id="PR00260">
    <property type="entry name" value="CHEMTRNSDUCR"/>
</dbReference>
<dbReference type="SMART" id="SM00304">
    <property type="entry name" value="HAMP"/>
    <property type="match status" value="1"/>
</dbReference>
<dbReference type="Pfam" id="PF00015">
    <property type="entry name" value="MCPsignal"/>
    <property type="match status" value="1"/>
</dbReference>
<dbReference type="SUPFAM" id="SSF58104">
    <property type="entry name" value="Methyl-accepting chemotaxis protein (MCP) signaling domain"/>
    <property type="match status" value="1"/>
</dbReference>
<proteinExistence type="inferred from homology"/>
<gene>
    <name evidence="7" type="ORF">SM757_30220</name>
</gene>
<keyword evidence="4" id="KW-0812">Transmembrane</keyword>
<comment type="similarity">
    <text evidence="2">Belongs to the methyl-accepting chemotaxis (MCP) protein family.</text>
</comment>
<dbReference type="CDD" id="cd11386">
    <property type="entry name" value="MCP_signal"/>
    <property type="match status" value="1"/>
</dbReference>
<dbReference type="SMART" id="SM00283">
    <property type="entry name" value="MA"/>
    <property type="match status" value="1"/>
</dbReference>
<dbReference type="Proteomes" id="UP001293718">
    <property type="component" value="Unassembled WGS sequence"/>
</dbReference>
<feature type="transmembrane region" description="Helical" evidence="4">
    <location>
        <begin position="21"/>
        <end position="43"/>
    </location>
</feature>
<keyword evidence="3" id="KW-0807">Transducer</keyword>
<organism evidence="7 8">
    <name type="scientific">Azohydromonas lata</name>
    <dbReference type="NCBI Taxonomy" id="45677"/>
    <lineage>
        <taxon>Bacteria</taxon>
        <taxon>Pseudomonadati</taxon>
        <taxon>Pseudomonadota</taxon>
        <taxon>Betaproteobacteria</taxon>
        <taxon>Burkholderiales</taxon>
        <taxon>Sphaerotilaceae</taxon>
        <taxon>Azohydromonas</taxon>
    </lineage>
</organism>
<dbReference type="PANTHER" id="PTHR43531">
    <property type="entry name" value="PROTEIN ICFG"/>
    <property type="match status" value="1"/>
</dbReference>
<keyword evidence="1" id="KW-0488">Methylation</keyword>
<dbReference type="Pfam" id="PF00672">
    <property type="entry name" value="HAMP"/>
    <property type="match status" value="1"/>
</dbReference>
<dbReference type="InterPro" id="IPR003660">
    <property type="entry name" value="HAMP_dom"/>
</dbReference>